<evidence type="ECO:0000313" key="1">
    <source>
        <dbReference type="EMBL" id="SVB82305.1"/>
    </source>
</evidence>
<gene>
    <name evidence="1" type="ORF">METZ01_LOCUS235159</name>
</gene>
<organism evidence="1">
    <name type="scientific">marine metagenome</name>
    <dbReference type="NCBI Taxonomy" id="408172"/>
    <lineage>
        <taxon>unclassified sequences</taxon>
        <taxon>metagenomes</taxon>
        <taxon>ecological metagenomes</taxon>
    </lineage>
</organism>
<accession>A0A382H592</accession>
<dbReference type="EMBL" id="UINC01059181">
    <property type="protein sequence ID" value="SVB82305.1"/>
    <property type="molecule type" value="Genomic_DNA"/>
</dbReference>
<dbReference type="AlphaFoldDB" id="A0A382H592"/>
<protein>
    <submittedName>
        <fullName evidence="1">Uncharacterized protein</fullName>
    </submittedName>
</protein>
<reference evidence="1" key="1">
    <citation type="submission" date="2018-05" db="EMBL/GenBank/DDBJ databases">
        <authorList>
            <person name="Lanie J.A."/>
            <person name="Ng W.-L."/>
            <person name="Kazmierczak K.M."/>
            <person name="Andrzejewski T.M."/>
            <person name="Davidsen T.M."/>
            <person name="Wayne K.J."/>
            <person name="Tettelin H."/>
            <person name="Glass J.I."/>
            <person name="Rusch D."/>
            <person name="Podicherti R."/>
            <person name="Tsui H.-C.T."/>
            <person name="Winkler M.E."/>
        </authorList>
    </citation>
    <scope>NUCLEOTIDE SEQUENCE</scope>
</reference>
<proteinExistence type="predicted"/>
<sequence length="63" mass="7111">MAGFVRGKVLPADKFVNLYAEVKKTECNEFQEIVTPLGAGSPNIQCLIEIRMWIRDDLSIRVS</sequence>
<name>A0A382H592_9ZZZZ</name>